<name>A0A2S4MCJ4_9HYPH</name>
<organism evidence="2 3">
    <name type="scientific">Bosea psychrotolerans</name>
    <dbReference type="NCBI Taxonomy" id="1871628"/>
    <lineage>
        <taxon>Bacteria</taxon>
        <taxon>Pseudomonadati</taxon>
        <taxon>Pseudomonadota</taxon>
        <taxon>Alphaproteobacteria</taxon>
        <taxon>Hyphomicrobiales</taxon>
        <taxon>Boseaceae</taxon>
        <taxon>Bosea</taxon>
    </lineage>
</organism>
<dbReference type="PANTHER" id="PTHR36109">
    <property type="entry name" value="MEMBRANE PROTEIN-RELATED"/>
    <property type="match status" value="1"/>
</dbReference>
<keyword evidence="1" id="KW-0472">Membrane</keyword>
<keyword evidence="1" id="KW-1133">Transmembrane helix</keyword>
<feature type="transmembrane region" description="Helical" evidence="1">
    <location>
        <begin position="50"/>
        <end position="71"/>
    </location>
</feature>
<dbReference type="PANTHER" id="PTHR36109:SF2">
    <property type="entry name" value="MEMBRANE PROTEIN"/>
    <property type="match status" value="1"/>
</dbReference>
<keyword evidence="3" id="KW-1185">Reference proteome</keyword>
<dbReference type="AlphaFoldDB" id="A0A2S4MCJ4"/>
<feature type="transmembrane region" description="Helical" evidence="1">
    <location>
        <begin position="77"/>
        <end position="100"/>
    </location>
</feature>
<protein>
    <recommendedName>
        <fullName evidence="4">Heat induced stress protein YflT</fullName>
    </recommendedName>
</protein>
<evidence type="ECO:0000256" key="1">
    <source>
        <dbReference type="SAM" id="Phobius"/>
    </source>
</evidence>
<dbReference type="InterPro" id="IPR052948">
    <property type="entry name" value="Low_temp-induced_all0457"/>
</dbReference>
<accession>A0A2S4MCJ4</accession>
<evidence type="ECO:0000313" key="2">
    <source>
        <dbReference type="EMBL" id="POR52473.1"/>
    </source>
</evidence>
<keyword evidence="1" id="KW-0812">Transmembrane</keyword>
<proteinExistence type="predicted"/>
<comment type="caution">
    <text evidence="2">The sequence shown here is derived from an EMBL/GenBank/DDBJ whole genome shotgun (WGS) entry which is preliminary data.</text>
</comment>
<reference evidence="2 3" key="1">
    <citation type="submission" date="2018-01" db="EMBL/GenBank/DDBJ databases">
        <title>Genomic Encyclopedia of Type Strains, Phase III (KMG-III): the genomes of soil and plant-associated and newly described type strains.</title>
        <authorList>
            <person name="Whitman W."/>
        </authorList>
    </citation>
    <scope>NUCLEOTIDE SEQUENCE [LARGE SCALE GENOMIC DNA]</scope>
    <source>
        <strain evidence="2 3">1131</strain>
    </source>
</reference>
<dbReference type="RefSeq" id="WP_103718097.1">
    <property type="nucleotide sequence ID" value="NZ_PQFZ01000005.1"/>
</dbReference>
<evidence type="ECO:0000313" key="3">
    <source>
        <dbReference type="Proteomes" id="UP000236919"/>
    </source>
</evidence>
<gene>
    <name evidence="2" type="ORF">CYD53_105138</name>
</gene>
<dbReference type="EMBL" id="PQFZ01000005">
    <property type="protein sequence ID" value="POR52473.1"/>
    <property type="molecule type" value="Genomic_DNA"/>
</dbReference>
<dbReference type="Proteomes" id="UP000236919">
    <property type="component" value="Unassembled WGS sequence"/>
</dbReference>
<dbReference type="OrthoDB" id="8455189at2"/>
<evidence type="ECO:0008006" key="4">
    <source>
        <dbReference type="Google" id="ProtNLM"/>
    </source>
</evidence>
<sequence length="188" mass="18852">MTSTITRSYDSYETAAIVVGNLEGAGIARDDISVIGRDERAKTSNSAEGAGIGAGVGGAAGLLAGIGMLAIPGIGPVVAAGWLAATAAGAVAGAAAGGLVGSFISAGVSEDDAHYYAETVRRGGSVVSVKAPDEHRATVEAIMDGAAPINRDARIAEYRGEGWTRFDEKAAPNSRVADDLARPKLPVD</sequence>